<organism evidence="7 8">
    <name type="scientific">Acrasis kona</name>
    <dbReference type="NCBI Taxonomy" id="1008807"/>
    <lineage>
        <taxon>Eukaryota</taxon>
        <taxon>Discoba</taxon>
        <taxon>Heterolobosea</taxon>
        <taxon>Tetramitia</taxon>
        <taxon>Eutetramitia</taxon>
        <taxon>Acrasidae</taxon>
        <taxon>Acrasis</taxon>
    </lineage>
</organism>
<gene>
    <name evidence="7" type="ORF">AKO1_014262</name>
</gene>
<dbReference type="EMBL" id="JAOPGA020000886">
    <property type="protein sequence ID" value="KAL0482726.1"/>
    <property type="molecule type" value="Genomic_DNA"/>
</dbReference>
<evidence type="ECO:0000256" key="5">
    <source>
        <dbReference type="SAM" id="MobiDB-lite"/>
    </source>
</evidence>
<dbReference type="PROSITE" id="PS00518">
    <property type="entry name" value="ZF_RING_1"/>
    <property type="match status" value="1"/>
</dbReference>
<dbReference type="GO" id="GO:0008270">
    <property type="term" value="F:zinc ion binding"/>
    <property type="evidence" value="ECO:0007669"/>
    <property type="project" value="UniProtKB-KW"/>
</dbReference>
<proteinExistence type="predicted"/>
<name>A0AAW2YZ11_9EUKA</name>
<evidence type="ECO:0000256" key="4">
    <source>
        <dbReference type="PROSITE-ProRule" id="PRU00175"/>
    </source>
</evidence>
<feature type="compositionally biased region" description="Low complexity" evidence="5">
    <location>
        <begin position="1"/>
        <end position="21"/>
    </location>
</feature>
<keyword evidence="1" id="KW-0479">Metal-binding</keyword>
<evidence type="ECO:0000256" key="2">
    <source>
        <dbReference type="ARBA" id="ARBA00022771"/>
    </source>
</evidence>
<keyword evidence="8" id="KW-1185">Reference proteome</keyword>
<dbReference type="SUPFAM" id="SSF57850">
    <property type="entry name" value="RING/U-box"/>
    <property type="match status" value="1"/>
</dbReference>
<dbReference type="SMART" id="SM00184">
    <property type="entry name" value="RING"/>
    <property type="match status" value="1"/>
</dbReference>
<dbReference type="InterPro" id="IPR017907">
    <property type="entry name" value="Znf_RING_CS"/>
</dbReference>
<reference evidence="7 8" key="1">
    <citation type="submission" date="2024-03" db="EMBL/GenBank/DDBJ databases">
        <title>The Acrasis kona genome and developmental transcriptomes reveal deep origins of eukaryotic multicellular pathways.</title>
        <authorList>
            <person name="Sheikh S."/>
            <person name="Fu C.-J."/>
            <person name="Brown M.W."/>
            <person name="Baldauf S.L."/>
        </authorList>
    </citation>
    <scope>NUCLEOTIDE SEQUENCE [LARGE SCALE GENOMIC DNA]</scope>
    <source>
        <strain evidence="7 8">ATCC MYA-3509</strain>
    </source>
</reference>
<dbReference type="PROSITE" id="PS50089">
    <property type="entry name" value="ZF_RING_2"/>
    <property type="match status" value="1"/>
</dbReference>
<evidence type="ECO:0000256" key="1">
    <source>
        <dbReference type="ARBA" id="ARBA00022723"/>
    </source>
</evidence>
<feature type="domain" description="RING-type" evidence="6">
    <location>
        <begin position="133"/>
        <end position="177"/>
    </location>
</feature>
<evidence type="ECO:0000256" key="3">
    <source>
        <dbReference type="ARBA" id="ARBA00022833"/>
    </source>
</evidence>
<protein>
    <submittedName>
        <fullName evidence="7">RING finger protein</fullName>
    </submittedName>
</protein>
<dbReference type="Gene3D" id="3.30.40.10">
    <property type="entry name" value="Zinc/RING finger domain, C3HC4 (zinc finger)"/>
    <property type="match status" value="1"/>
</dbReference>
<dbReference type="PANTHER" id="PTHR47776:SF2">
    <property type="entry name" value="RING-TYPE E3 UBIQUITIN TRANSFERASE BRCA1"/>
    <property type="match status" value="1"/>
</dbReference>
<accession>A0AAW2YZ11</accession>
<dbReference type="InterPro" id="IPR001841">
    <property type="entry name" value="Znf_RING"/>
</dbReference>
<dbReference type="PANTHER" id="PTHR47776">
    <property type="entry name" value="F5A8.9 PROTEIN"/>
    <property type="match status" value="1"/>
</dbReference>
<dbReference type="Proteomes" id="UP001431209">
    <property type="component" value="Unassembled WGS sequence"/>
</dbReference>
<keyword evidence="3" id="KW-0862">Zinc</keyword>
<keyword evidence="2 4" id="KW-0863">Zinc-finger</keyword>
<sequence>MHIITNTNKTNNSSSKSNTKNQVPQPKKNNYGEKQPSKQQQVKRNKGKSRQLIIHQPQPGATHQQPDVEDPDIMEVVMAIDNAVISKTKHKNRRKSNAKKEVALALPEVTPELDVNRVTELVTKIDHQDKDLCVICHTDLTLEHVQLTHVKSCNHVFCYPCIKTWSTEYVPKCPLCKVPVTALCREGFEDEIIENNKNEQPKSPRGGPLDCLDHAYFLREIGILLSEAKRVLCGLERTNSSFNSNYKYNSRSKAAHQQRFSALKEAELTLTYMRGEMQSLGEIDPFFTLSQLYKIQEIIVHNSENREEERYDEDDYYNDDYDDDIELERRYGYYDN</sequence>
<evidence type="ECO:0000313" key="7">
    <source>
        <dbReference type="EMBL" id="KAL0482726.1"/>
    </source>
</evidence>
<evidence type="ECO:0000313" key="8">
    <source>
        <dbReference type="Proteomes" id="UP001431209"/>
    </source>
</evidence>
<evidence type="ECO:0000259" key="6">
    <source>
        <dbReference type="PROSITE" id="PS50089"/>
    </source>
</evidence>
<comment type="caution">
    <text evidence="7">The sequence shown here is derived from an EMBL/GenBank/DDBJ whole genome shotgun (WGS) entry which is preliminary data.</text>
</comment>
<feature type="region of interest" description="Disordered" evidence="5">
    <location>
        <begin position="1"/>
        <end position="50"/>
    </location>
</feature>
<dbReference type="AlphaFoldDB" id="A0AAW2YZ11"/>
<dbReference type="Pfam" id="PF13639">
    <property type="entry name" value="zf-RING_2"/>
    <property type="match status" value="1"/>
</dbReference>
<dbReference type="InterPro" id="IPR013083">
    <property type="entry name" value="Znf_RING/FYVE/PHD"/>
</dbReference>